<dbReference type="Pfam" id="PF13385">
    <property type="entry name" value="Laminin_G_3"/>
    <property type="match status" value="1"/>
</dbReference>
<comment type="caution">
    <text evidence="1">The sequence shown here is derived from an EMBL/GenBank/DDBJ whole genome shotgun (WGS) entry which is preliminary data.</text>
</comment>
<reference evidence="1" key="1">
    <citation type="submission" date="2021-02" db="EMBL/GenBank/DDBJ databases">
        <authorList>
            <person name="Nowell W R."/>
        </authorList>
    </citation>
    <scope>NUCLEOTIDE SEQUENCE</scope>
    <source>
        <strain evidence="1">Ploen Becks lab</strain>
    </source>
</reference>
<dbReference type="AlphaFoldDB" id="A0A813P9R0"/>
<gene>
    <name evidence="1" type="ORF">OXX778_LOCUS3716</name>
</gene>
<accession>A0A813P9R0</accession>
<dbReference type="SUPFAM" id="SSF49899">
    <property type="entry name" value="Concanavalin A-like lectins/glucanases"/>
    <property type="match status" value="1"/>
</dbReference>
<keyword evidence="2" id="KW-1185">Reference proteome</keyword>
<protein>
    <recommendedName>
        <fullName evidence="3">LamG domain-containing protein</fullName>
    </recommendedName>
</protein>
<evidence type="ECO:0000313" key="1">
    <source>
        <dbReference type="EMBL" id="CAF0747157.1"/>
    </source>
</evidence>
<dbReference type="Gene3D" id="2.60.120.200">
    <property type="match status" value="1"/>
</dbReference>
<dbReference type="OrthoDB" id="5358475at2759"/>
<dbReference type="Proteomes" id="UP000663879">
    <property type="component" value="Unassembled WGS sequence"/>
</dbReference>
<name>A0A813P9R0_9BILA</name>
<dbReference type="EMBL" id="CAJNOC010000337">
    <property type="protein sequence ID" value="CAF0747157.1"/>
    <property type="molecule type" value="Genomic_DNA"/>
</dbReference>
<dbReference type="InterPro" id="IPR013320">
    <property type="entry name" value="ConA-like_dom_sf"/>
</dbReference>
<evidence type="ECO:0000313" key="2">
    <source>
        <dbReference type="Proteomes" id="UP000663879"/>
    </source>
</evidence>
<sequence>MVVRDLLAGYLREIHYWPIFNSSTNDIISNADLYEPHNAFFIPNRMGFPNSAISLLRGYYNLPPRNYFNGDFTIMTWVKLTDSGHFQRFIDCGIDKYKAVYISLSSGLTNKPHFKISYDSDRESFYALVSDNSLVIGVWYHLTFIFKENFGYYYRNGVLDKSGILDHPMNITRTICYLGKSQYTGADPDISADFDEIKIFNRALNADEIFREYKKPF</sequence>
<organism evidence="1 2">
    <name type="scientific">Brachionus calyciflorus</name>
    <dbReference type="NCBI Taxonomy" id="104777"/>
    <lineage>
        <taxon>Eukaryota</taxon>
        <taxon>Metazoa</taxon>
        <taxon>Spiralia</taxon>
        <taxon>Gnathifera</taxon>
        <taxon>Rotifera</taxon>
        <taxon>Eurotatoria</taxon>
        <taxon>Monogononta</taxon>
        <taxon>Pseudotrocha</taxon>
        <taxon>Ploima</taxon>
        <taxon>Brachionidae</taxon>
        <taxon>Brachionus</taxon>
    </lineage>
</organism>
<evidence type="ECO:0008006" key="3">
    <source>
        <dbReference type="Google" id="ProtNLM"/>
    </source>
</evidence>
<proteinExistence type="predicted"/>